<comment type="caution">
    <text evidence="8">Lacks conserved residue(s) required for the propagation of feature annotation.</text>
</comment>
<dbReference type="InterPro" id="IPR023415">
    <property type="entry name" value="LDLR_class-A_CS"/>
</dbReference>
<dbReference type="Proteomes" id="UP000663829">
    <property type="component" value="Unassembled WGS sequence"/>
</dbReference>
<gene>
    <name evidence="12" type="ORF">GPM918_LOCUS34702</name>
    <name evidence="11" type="ORF">OVA965_LOCUS28682</name>
    <name evidence="14" type="ORF">SRO942_LOCUS35407</name>
    <name evidence="13" type="ORF">TMI583_LOCUS29444</name>
</gene>
<dbReference type="SUPFAM" id="SSF57424">
    <property type="entry name" value="LDL receptor-like module"/>
    <property type="match status" value="3"/>
</dbReference>
<dbReference type="InterPro" id="IPR050685">
    <property type="entry name" value="LDLR"/>
</dbReference>
<dbReference type="Proteomes" id="UP000681722">
    <property type="component" value="Unassembled WGS sequence"/>
</dbReference>
<dbReference type="SMART" id="SM00192">
    <property type="entry name" value="LDLa"/>
    <property type="match status" value="5"/>
</dbReference>
<evidence type="ECO:0000313" key="11">
    <source>
        <dbReference type="EMBL" id="CAF1304292.1"/>
    </source>
</evidence>
<evidence type="ECO:0000256" key="5">
    <source>
        <dbReference type="ARBA" id="ARBA00022989"/>
    </source>
</evidence>
<dbReference type="PANTHER" id="PTHR24270">
    <property type="entry name" value="LOW-DENSITY LIPOPROTEIN RECEPTOR-RELATED"/>
    <property type="match status" value="1"/>
</dbReference>
<evidence type="ECO:0000256" key="3">
    <source>
        <dbReference type="ARBA" id="ARBA00022692"/>
    </source>
</evidence>
<dbReference type="AlphaFoldDB" id="A0A815PJ77"/>
<dbReference type="GO" id="GO:0012505">
    <property type="term" value="C:endomembrane system"/>
    <property type="evidence" value="ECO:0007669"/>
    <property type="project" value="UniProtKB-SubCell"/>
</dbReference>
<comment type="caution">
    <text evidence="12">The sequence shown here is derived from an EMBL/GenBank/DDBJ whole genome shotgun (WGS) entry which is preliminary data.</text>
</comment>
<proteinExistence type="predicted"/>
<dbReference type="PROSITE" id="PS50026">
    <property type="entry name" value="EGF_3"/>
    <property type="match status" value="2"/>
</dbReference>
<evidence type="ECO:0000256" key="7">
    <source>
        <dbReference type="ARBA" id="ARBA00023157"/>
    </source>
</evidence>
<reference evidence="12" key="1">
    <citation type="submission" date="2021-02" db="EMBL/GenBank/DDBJ databases">
        <authorList>
            <person name="Nowell W R."/>
        </authorList>
    </citation>
    <scope>NUCLEOTIDE SEQUENCE</scope>
</reference>
<feature type="disulfide bond" evidence="9">
    <location>
        <begin position="153"/>
        <end position="171"/>
    </location>
</feature>
<evidence type="ECO:0000313" key="15">
    <source>
        <dbReference type="Proteomes" id="UP000663829"/>
    </source>
</evidence>
<keyword evidence="15" id="KW-1185">Reference proteome</keyword>
<dbReference type="Gene3D" id="2.10.25.10">
    <property type="entry name" value="Laminin"/>
    <property type="match status" value="2"/>
</dbReference>
<evidence type="ECO:0000256" key="2">
    <source>
        <dbReference type="ARBA" id="ARBA00004308"/>
    </source>
</evidence>
<dbReference type="InterPro" id="IPR000742">
    <property type="entry name" value="EGF"/>
</dbReference>
<keyword evidence="8" id="KW-0245">EGF-like domain</keyword>
<organism evidence="12 15">
    <name type="scientific">Didymodactylos carnosus</name>
    <dbReference type="NCBI Taxonomy" id="1234261"/>
    <lineage>
        <taxon>Eukaryota</taxon>
        <taxon>Metazoa</taxon>
        <taxon>Spiralia</taxon>
        <taxon>Gnathifera</taxon>
        <taxon>Rotifera</taxon>
        <taxon>Eurotatoria</taxon>
        <taxon>Bdelloidea</taxon>
        <taxon>Philodinida</taxon>
        <taxon>Philodinidae</taxon>
        <taxon>Didymodactylos</taxon>
    </lineage>
</organism>
<feature type="disulfide bond" evidence="8">
    <location>
        <begin position="1133"/>
        <end position="1142"/>
    </location>
</feature>
<dbReference type="EMBL" id="CAJOBA010041285">
    <property type="protein sequence ID" value="CAF4111135.1"/>
    <property type="molecule type" value="Genomic_DNA"/>
</dbReference>
<evidence type="ECO:0000256" key="6">
    <source>
        <dbReference type="ARBA" id="ARBA00023136"/>
    </source>
</evidence>
<comment type="subcellular location">
    <subcellularLocation>
        <location evidence="2">Endomembrane system</location>
    </subcellularLocation>
    <subcellularLocation>
        <location evidence="1">Membrane</location>
        <topology evidence="1">Single-pass membrane protein</topology>
    </subcellularLocation>
</comment>
<feature type="disulfide bond" evidence="9">
    <location>
        <begin position="576"/>
        <end position="588"/>
    </location>
</feature>
<dbReference type="SUPFAM" id="SSF57196">
    <property type="entry name" value="EGF/Laminin"/>
    <property type="match status" value="2"/>
</dbReference>
<evidence type="ECO:0000259" key="10">
    <source>
        <dbReference type="PROSITE" id="PS50026"/>
    </source>
</evidence>
<evidence type="ECO:0000313" key="12">
    <source>
        <dbReference type="EMBL" id="CAF1450092.1"/>
    </source>
</evidence>
<keyword evidence="5" id="KW-1133">Transmembrane helix</keyword>
<dbReference type="CDD" id="cd00112">
    <property type="entry name" value="LDLa"/>
    <property type="match status" value="3"/>
</dbReference>
<keyword evidence="4" id="KW-0677">Repeat</keyword>
<dbReference type="PRINTS" id="PR00261">
    <property type="entry name" value="LDLRECEPTOR"/>
</dbReference>
<feature type="domain" description="EGF-like" evidence="10">
    <location>
        <begin position="1017"/>
        <end position="1056"/>
    </location>
</feature>
<dbReference type="PROSITE" id="PS00022">
    <property type="entry name" value="EGF_1"/>
    <property type="match status" value="3"/>
</dbReference>
<feature type="disulfide bond" evidence="9">
    <location>
        <begin position="583"/>
        <end position="601"/>
    </location>
</feature>
<evidence type="ECO:0000256" key="8">
    <source>
        <dbReference type="PROSITE-ProRule" id="PRU00076"/>
    </source>
</evidence>
<keyword evidence="6" id="KW-0472">Membrane</keyword>
<dbReference type="EMBL" id="CAJOBC010084881">
    <property type="protein sequence ID" value="CAF4323666.1"/>
    <property type="molecule type" value="Genomic_DNA"/>
</dbReference>
<name>A0A815PJ77_9BILA</name>
<dbReference type="Pfam" id="PF00057">
    <property type="entry name" value="Ldl_recept_a"/>
    <property type="match status" value="2"/>
</dbReference>
<feature type="disulfide bond" evidence="9">
    <location>
        <begin position="772"/>
        <end position="787"/>
    </location>
</feature>
<feature type="disulfide bond" evidence="8">
    <location>
        <begin position="1046"/>
        <end position="1055"/>
    </location>
</feature>
<dbReference type="Gene3D" id="4.10.400.10">
    <property type="entry name" value="Low-density Lipoprotein Receptor"/>
    <property type="match status" value="3"/>
</dbReference>
<dbReference type="PROSITE" id="PS01209">
    <property type="entry name" value="LDLRA_1"/>
    <property type="match status" value="1"/>
</dbReference>
<feature type="domain" description="EGF-like" evidence="10">
    <location>
        <begin position="1102"/>
        <end position="1143"/>
    </location>
</feature>
<keyword evidence="3" id="KW-0812">Transmembrane</keyword>
<dbReference type="GO" id="GO:0005886">
    <property type="term" value="C:plasma membrane"/>
    <property type="evidence" value="ECO:0007669"/>
    <property type="project" value="TreeGrafter"/>
</dbReference>
<feature type="disulfide bond" evidence="9">
    <location>
        <begin position="123"/>
        <end position="138"/>
    </location>
</feature>
<dbReference type="Proteomes" id="UP000682733">
    <property type="component" value="Unassembled WGS sequence"/>
</dbReference>
<sequence length="1261" mass="145928">MNCSDNGWKYTFSELLKLGIEPSTLLTWGISIEQANSYAVCINKSSENDSKNQFICNCTNSSIFGKYCEYQFYTGTSFKETIFQQFNHKEKHPSESQYQEKRTCYTSFECDSGLMCLDWRQVCDGIQDCMRGVDEENCHKLEFNECDENEYRCSNGMCIPEEYFLDGEPDCMDGTDEKFSNRRNNVVPGHFLYCPYHPNVYCDERSCLKYQYSCGDGQCLKDEWNRLQSTFYSNVTGTCYMYRNMNYICGELGHLWSNDGGFCRIFRKENRLNMTTKDQQCQYLVTCALGKGMPGGCPCGVGYRERNCSDRIIQTCTQTIMYPQQKVFQPFIFRIYLRDRDWSSENKKADYLFLNGSIKCYGYEIYTTGVTVALTADNRMNPLFAESIFCKLSNNTIRNYSSNASKYDLYCWNNSKTYSNNLPYPVSHDFTCKDQCFSKYRVRDGNRDCFSSSEEGSSILGSCSSIQRYRFQCSHQEHSCLIIDKIGDDIQQCSNNYDENLWGGNTKLLFEACHDRYDYSCMRLRSYVEMSSKPTKTAENTGIPFLRLPFRQYCNSFLDSVTKDDELSVLCQDWSCWKNWFRCTTGQCILREWVCDGEWDCNDGSDEQKIFTIKEFDDHNSEVWNLTQAKKKCNGQYPIKGKHPFSNWCNVQTEYPCLLANVSDPLDFILNRPCISLENIGDGHADCIGHQDEKNIQQCNKDDNHTIGANYYCSTKQNCVMQDNLCATTNQCPNSGIDSVCFYKQKEEHSSECNGANDFRCYGGECKRNARCNYGTDCPDGEDEYWCYVNRDLLDSYRRRKRDGLRPSVRLPSYPVDGTGKSNVTSVSTKIIDSNLLIENRVERGKPVDLKNLSFVCQRGVAIEKNSETICLCPPSYAGENCEFSADRLTIITHLNLTGTTYYGMSSTQYITAKVLTTFWYADRLIVDHHIFHVIPQMETAESYVKRKFYLLYPRTLEFIREKRFNRNNTQNYTVQFEAYIVRNDSSITVVGIWNYPIYFDFLPSYRLSKILRFPTNQYPCFSNLCGAHGTCHRFLNDLNSYYCYCDSGYYGKLCGLYDNRSTICSSHSIARPYHRGIVHGEDTGPLCLCLLNYYGSTCHLFVDPCLHHQCENGATCYPAYEPNDIAAYQCACSHLFYGDRCQYLRPHAQVDFVENIENINEPLVTSVFYCDLGLSKDDIIIVRQEVYSSQPAELDYLHDDKYLPALGILKSYDENFFSEHRPTYYLLYSQEDTVTLNINISLTAKTRCPHTKEMLDVIFQ</sequence>
<dbReference type="CDD" id="cd00054">
    <property type="entry name" value="EGF_CA"/>
    <property type="match status" value="1"/>
</dbReference>
<dbReference type="EMBL" id="CAJNOK010019702">
    <property type="protein sequence ID" value="CAF1304292.1"/>
    <property type="molecule type" value="Genomic_DNA"/>
</dbReference>
<dbReference type="PROSITE" id="PS50068">
    <property type="entry name" value="LDLRA_2"/>
    <property type="match status" value="4"/>
</dbReference>
<evidence type="ECO:0000313" key="14">
    <source>
        <dbReference type="EMBL" id="CAF4323666.1"/>
    </source>
</evidence>
<dbReference type="GO" id="GO:0016192">
    <property type="term" value="P:vesicle-mediated transport"/>
    <property type="evidence" value="ECO:0007669"/>
    <property type="project" value="UniProtKB-ARBA"/>
</dbReference>
<protein>
    <recommendedName>
        <fullName evidence="10">EGF-like domain-containing protein</fullName>
    </recommendedName>
</protein>
<dbReference type="SMART" id="SM00181">
    <property type="entry name" value="EGF"/>
    <property type="match status" value="3"/>
</dbReference>
<evidence type="ECO:0000256" key="1">
    <source>
        <dbReference type="ARBA" id="ARBA00004167"/>
    </source>
</evidence>
<dbReference type="PROSITE" id="PS01186">
    <property type="entry name" value="EGF_2"/>
    <property type="match status" value="1"/>
</dbReference>
<feature type="disulfide bond" evidence="9">
    <location>
        <begin position="146"/>
        <end position="158"/>
    </location>
</feature>
<dbReference type="OrthoDB" id="9990982at2759"/>
<evidence type="ECO:0000256" key="4">
    <source>
        <dbReference type="ARBA" id="ARBA00022737"/>
    </source>
</evidence>
<dbReference type="Proteomes" id="UP000677228">
    <property type="component" value="Unassembled WGS sequence"/>
</dbReference>
<keyword evidence="7 8" id="KW-1015">Disulfide bond</keyword>
<dbReference type="InterPro" id="IPR002172">
    <property type="entry name" value="LDrepeatLR_classA_rpt"/>
</dbReference>
<evidence type="ECO:0000313" key="13">
    <source>
        <dbReference type="EMBL" id="CAF4111135.1"/>
    </source>
</evidence>
<feature type="disulfide bond" evidence="9">
    <location>
        <begin position="104"/>
        <end position="116"/>
    </location>
</feature>
<accession>A0A815PJ77</accession>
<dbReference type="EMBL" id="CAJNOQ010019432">
    <property type="protein sequence ID" value="CAF1450092.1"/>
    <property type="molecule type" value="Genomic_DNA"/>
</dbReference>
<feature type="non-terminal residue" evidence="12">
    <location>
        <position position="1261"/>
    </location>
</feature>
<dbReference type="PANTHER" id="PTHR24270:SF63">
    <property type="entry name" value="TERRIBLY REDUCED OPTIC LOBES, ISOFORM B"/>
    <property type="match status" value="1"/>
</dbReference>
<evidence type="ECO:0000256" key="9">
    <source>
        <dbReference type="PROSITE-ProRule" id="PRU00124"/>
    </source>
</evidence>
<dbReference type="InterPro" id="IPR036055">
    <property type="entry name" value="LDL_receptor-like_sf"/>
</dbReference>